<dbReference type="InterPro" id="IPR013087">
    <property type="entry name" value="Znf_C2H2_type"/>
</dbReference>
<reference evidence="9 10" key="1">
    <citation type="journal article" date="2015" name="Genome Biol. Evol.">
        <title>The genome of winter moth (Operophtera brumata) provides a genomic perspective on sexual dimorphism and phenology.</title>
        <authorList>
            <person name="Derks M.F."/>
            <person name="Smit S."/>
            <person name="Salis L."/>
            <person name="Schijlen E."/>
            <person name="Bossers A."/>
            <person name="Mateman C."/>
            <person name="Pijl A.S."/>
            <person name="de Ridder D."/>
            <person name="Groenen M.A."/>
            <person name="Visser M.E."/>
            <person name="Megens H.J."/>
        </authorList>
    </citation>
    <scope>NUCLEOTIDE SEQUENCE [LARGE SCALE GENOMIC DNA]</scope>
    <source>
        <strain evidence="9">WM2013NL</strain>
        <tissue evidence="9">Head and thorax</tissue>
    </source>
</reference>
<dbReference type="PROSITE" id="PS50157">
    <property type="entry name" value="ZINC_FINGER_C2H2_2"/>
    <property type="match status" value="5"/>
</dbReference>
<evidence type="ECO:0000256" key="4">
    <source>
        <dbReference type="ARBA" id="ARBA00022833"/>
    </source>
</evidence>
<evidence type="ECO:0000256" key="2">
    <source>
        <dbReference type="ARBA" id="ARBA00022737"/>
    </source>
</evidence>
<evidence type="ECO:0000256" key="6">
    <source>
        <dbReference type="ARBA" id="ARBA00037948"/>
    </source>
</evidence>
<keyword evidence="5" id="KW-0539">Nucleus</keyword>
<dbReference type="InterPro" id="IPR050527">
    <property type="entry name" value="Snail/Krueppel_Znf"/>
</dbReference>
<dbReference type="PANTHER" id="PTHR24388">
    <property type="entry name" value="ZINC FINGER PROTEIN"/>
    <property type="match status" value="1"/>
</dbReference>
<dbReference type="PROSITE" id="PS00028">
    <property type="entry name" value="ZINC_FINGER_C2H2_1"/>
    <property type="match status" value="7"/>
</dbReference>
<proteinExistence type="inferred from homology"/>
<feature type="domain" description="C2H2-type" evidence="8">
    <location>
        <begin position="257"/>
        <end position="284"/>
    </location>
</feature>
<feature type="domain" description="C2H2-type" evidence="8">
    <location>
        <begin position="230"/>
        <end position="258"/>
    </location>
</feature>
<dbReference type="STRING" id="104452.A0A0L7KVG5"/>
<protein>
    <recommendedName>
        <fullName evidence="8">C2H2-type domain-containing protein</fullName>
    </recommendedName>
</protein>
<dbReference type="GO" id="GO:0000981">
    <property type="term" value="F:DNA-binding transcription factor activity, RNA polymerase II-specific"/>
    <property type="evidence" value="ECO:0007669"/>
    <property type="project" value="TreeGrafter"/>
</dbReference>
<dbReference type="Pfam" id="PF00096">
    <property type="entry name" value="zf-C2H2"/>
    <property type="match status" value="1"/>
</dbReference>
<keyword evidence="1" id="KW-0479">Metal-binding</keyword>
<keyword evidence="2" id="KW-0677">Repeat</keyword>
<dbReference type="AlphaFoldDB" id="A0A0L7KVG5"/>
<sequence length="329" mass="38856">MTHLRGTLLTYVTATPFRTRANRPFCFYCSQQTDFATPDELRLHTRTLHPDRTHHLEIKMRPSWKNETIKIDIKDATCSICNTRLLNWSDVLEHLKQIHNITFQSKHKMIPYILDNDKSCVICNEKFTAFVLLDAHLNKHYRNYTCEYCGEPFITAVRLKAHEKIHDTGRFPCPSCDKVFTLEKYMKKHASFVHSNDLKVKCYHCSEVFKSEHQRQAHIVISHKEHVDTITCELCGNVFSWMRKFVRHMKRAHGTEHRCNQCGTFFASKKLLLEHAVRHTGVKEFKCPICFRRYYSLPSLKSHMKYGHTEVIILVLVSDSNSKWRKWDI</sequence>
<comment type="similarity">
    <text evidence="6">Belongs to the snail C2H2-type zinc-finger protein family.</text>
</comment>
<dbReference type="GO" id="GO:0000978">
    <property type="term" value="F:RNA polymerase II cis-regulatory region sequence-specific DNA binding"/>
    <property type="evidence" value="ECO:0007669"/>
    <property type="project" value="TreeGrafter"/>
</dbReference>
<dbReference type="Proteomes" id="UP000037510">
    <property type="component" value="Unassembled WGS sequence"/>
</dbReference>
<dbReference type="PANTHER" id="PTHR24388:SF53">
    <property type="entry name" value="CHORION TRANSCRIPTION FACTOR CF2-RELATED"/>
    <property type="match status" value="1"/>
</dbReference>
<feature type="domain" description="C2H2-type" evidence="8">
    <location>
        <begin position="144"/>
        <end position="171"/>
    </location>
</feature>
<evidence type="ECO:0000256" key="7">
    <source>
        <dbReference type="PROSITE-ProRule" id="PRU00042"/>
    </source>
</evidence>
<keyword evidence="3 7" id="KW-0863">Zinc-finger</keyword>
<gene>
    <name evidence="9" type="ORF">OBRU01_20316</name>
</gene>
<dbReference type="GO" id="GO:0008270">
    <property type="term" value="F:zinc ion binding"/>
    <property type="evidence" value="ECO:0007669"/>
    <property type="project" value="UniProtKB-KW"/>
</dbReference>
<evidence type="ECO:0000259" key="8">
    <source>
        <dbReference type="PROSITE" id="PS50157"/>
    </source>
</evidence>
<dbReference type="SMART" id="SM00355">
    <property type="entry name" value="ZnF_C2H2"/>
    <property type="match status" value="9"/>
</dbReference>
<dbReference type="InterPro" id="IPR036236">
    <property type="entry name" value="Znf_C2H2_sf"/>
</dbReference>
<accession>A0A0L7KVG5</accession>
<dbReference type="EMBL" id="JTDY01005417">
    <property type="protein sequence ID" value="KOB67029.1"/>
    <property type="molecule type" value="Genomic_DNA"/>
</dbReference>
<feature type="domain" description="C2H2-type" evidence="8">
    <location>
        <begin position="285"/>
        <end position="309"/>
    </location>
</feature>
<comment type="caution">
    <text evidence="9">The sequence shown here is derived from an EMBL/GenBank/DDBJ whole genome shotgun (WGS) entry which is preliminary data.</text>
</comment>
<evidence type="ECO:0000256" key="3">
    <source>
        <dbReference type="ARBA" id="ARBA00022771"/>
    </source>
</evidence>
<keyword evidence="10" id="KW-1185">Reference proteome</keyword>
<evidence type="ECO:0000313" key="9">
    <source>
        <dbReference type="EMBL" id="KOB67029.1"/>
    </source>
</evidence>
<feature type="domain" description="C2H2-type" evidence="8">
    <location>
        <begin position="171"/>
        <end position="199"/>
    </location>
</feature>
<name>A0A0L7KVG5_OPEBR</name>
<keyword evidence="4" id="KW-0862">Zinc</keyword>
<evidence type="ECO:0000313" key="10">
    <source>
        <dbReference type="Proteomes" id="UP000037510"/>
    </source>
</evidence>
<organism evidence="9 10">
    <name type="scientific">Operophtera brumata</name>
    <name type="common">Winter moth</name>
    <name type="synonym">Phalaena brumata</name>
    <dbReference type="NCBI Taxonomy" id="104452"/>
    <lineage>
        <taxon>Eukaryota</taxon>
        <taxon>Metazoa</taxon>
        <taxon>Ecdysozoa</taxon>
        <taxon>Arthropoda</taxon>
        <taxon>Hexapoda</taxon>
        <taxon>Insecta</taxon>
        <taxon>Pterygota</taxon>
        <taxon>Neoptera</taxon>
        <taxon>Endopterygota</taxon>
        <taxon>Lepidoptera</taxon>
        <taxon>Glossata</taxon>
        <taxon>Ditrysia</taxon>
        <taxon>Geometroidea</taxon>
        <taxon>Geometridae</taxon>
        <taxon>Larentiinae</taxon>
        <taxon>Operophtera</taxon>
    </lineage>
</organism>
<dbReference type="Pfam" id="PF12756">
    <property type="entry name" value="zf-C2H2_2"/>
    <property type="match status" value="1"/>
</dbReference>
<dbReference type="SUPFAM" id="SSF57667">
    <property type="entry name" value="beta-beta-alpha zinc fingers"/>
    <property type="match status" value="4"/>
</dbReference>
<dbReference type="Gene3D" id="3.30.160.60">
    <property type="entry name" value="Classic Zinc Finger"/>
    <property type="match status" value="4"/>
</dbReference>
<dbReference type="InterPro" id="IPR041661">
    <property type="entry name" value="ZN622/Rei1/Reh1_Znf-C2H2"/>
</dbReference>
<evidence type="ECO:0000256" key="5">
    <source>
        <dbReference type="ARBA" id="ARBA00023242"/>
    </source>
</evidence>
<evidence type="ECO:0000256" key="1">
    <source>
        <dbReference type="ARBA" id="ARBA00022723"/>
    </source>
</evidence>